<dbReference type="PANTHER" id="PTHR42648:SF18">
    <property type="entry name" value="RETROTRANSPOSON, UNCLASSIFIED-LIKE PROTEIN"/>
    <property type="match status" value="1"/>
</dbReference>
<gene>
    <name evidence="6" type="ORF">GH714_019277</name>
</gene>
<dbReference type="Pfam" id="PF25597">
    <property type="entry name" value="SH3_retrovirus"/>
    <property type="match status" value="1"/>
</dbReference>
<evidence type="ECO:0000256" key="2">
    <source>
        <dbReference type="ARBA" id="ARBA00022723"/>
    </source>
</evidence>
<keyword evidence="1" id="KW-0645">Protease</keyword>
<dbReference type="InterPro" id="IPR057670">
    <property type="entry name" value="SH3_retrovirus"/>
</dbReference>
<dbReference type="InterPro" id="IPR039537">
    <property type="entry name" value="Retrotran_Ty1/copia-like"/>
</dbReference>
<dbReference type="InterPro" id="IPR036397">
    <property type="entry name" value="RNaseH_sf"/>
</dbReference>
<dbReference type="SUPFAM" id="SSF53098">
    <property type="entry name" value="Ribonuclease H-like"/>
    <property type="match status" value="1"/>
</dbReference>
<dbReference type="InterPro" id="IPR013103">
    <property type="entry name" value="RVT_2"/>
</dbReference>
<dbReference type="InterPro" id="IPR012337">
    <property type="entry name" value="RNaseH-like_sf"/>
</dbReference>
<protein>
    <recommendedName>
        <fullName evidence="5">Integrase catalytic domain-containing protein</fullName>
    </recommendedName>
</protein>
<keyword evidence="3" id="KW-0378">Hydrolase</keyword>
<keyword evidence="7" id="KW-1185">Reference proteome</keyword>
<dbReference type="GO" id="GO:0008233">
    <property type="term" value="F:peptidase activity"/>
    <property type="evidence" value="ECO:0007669"/>
    <property type="project" value="UniProtKB-KW"/>
</dbReference>
<keyword evidence="2" id="KW-0479">Metal-binding</keyword>
<dbReference type="Proteomes" id="UP000467840">
    <property type="component" value="Chromosome 18"/>
</dbReference>
<dbReference type="InterPro" id="IPR001584">
    <property type="entry name" value="Integrase_cat-core"/>
</dbReference>
<dbReference type="GO" id="GO:0006508">
    <property type="term" value="P:proteolysis"/>
    <property type="evidence" value="ECO:0007669"/>
    <property type="project" value="UniProtKB-KW"/>
</dbReference>
<dbReference type="CDD" id="cd09272">
    <property type="entry name" value="RNase_HI_RT_Ty1"/>
    <property type="match status" value="1"/>
</dbReference>
<dbReference type="GO" id="GO:0003676">
    <property type="term" value="F:nucleic acid binding"/>
    <property type="evidence" value="ECO:0007669"/>
    <property type="project" value="InterPro"/>
</dbReference>
<sequence length="510" mass="58750">MRKKKQIRTCGIWTRAVAIICSDKSAFSTLDESFRDNMKFGDNSKVSVMGKGQVLIQTPGNTIQTISNVLFVPDLKTNLLSIAQLQEKGYEISIKGSSIRVLRTNRGGEYNSHEFADFCKEHGIKRQLTVAYTLQQNGMCERKNRTILSMVRSLLTRSKVPKKFWPEAINWSFPILNKSPTLAVQNMTPEEAWSDRRPDVCHFRIFECIVYPYVPDEKRRKLDDKGEKCIFLSVSDYSKAYKMYNPNTKKIAISRDVICDEASTWKGTKGAQQQILADFDEETGEGQQPVENVQQHVQDEQVTEQSQQAVPGSEPRSPRLRRRPVWMHDYEQSMMLEFDMSDLGKMHYFLGIEVVQSTVGIFILQRKYAQEVLDRFQMKGAVSWSLKKSAIVTLSTTEVEFVTATTCACQVIWLRKILEELHFKQEGAIAIYYDNSSAIKLSKNLVLHGRSKHIDVKFQFLRDLTRDEIIDFIHCKSEDQFADIMTKPLKLSTFQKLRQFIGVYSLNKSY</sequence>
<comment type="caution">
    <text evidence="6">The sequence shown here is derived from an EMBL/GenBank/DDBJ whole genome shotgun (WGS) entry which is preliminary data.</text>
</comment>
<evidence type="ECO:0000259" key="5">
    <source>
        <dbReference type="PROSITE" id="PS50994"/>
    </source>
</evidence>
<name>A0A6A6L9E4_HEVBR</name>
<feature type="domain" description="Integrase catalytic" evidence="5">
    <location>
        <begin position="31"/>
        <end position="197"/>
    </location>
</feature>
<evidence type="ECO:0000313" key="6">
    <source>
        <dbReference type="EMBL" id="KAF2297197.1"/>
    </source>
</evidence>
<evidence type="ECO:0000313" key="7">
    <source>
        <dbReference type="Proteomes" id="UP000467840"/>
    </source>
</evidence>
<dbReference type="PANTHER" id="PTHR42648">
    <property type="entry name" value="TRANSPOSASE, PUTATIVE-RELATED"/>
    <property type="match status" value="1"/>
</dbReference>
<dbReference type="GO" id="GO:0015074">
    <property type="term" value="P:DNA integration"/>
    <property type="evidence" value="ECO:0007669"/>
    <property type="project" value="InterPro"/>
</dbReference>
<evidence type="ECO:0000256" key="1">
    <source>
        <dbReference type="ARBA" id="ARBA00022670"/>
    </source>
</evidence>
<evidence type="ECO:0000256" key="4">
    <source>
        <dbReference type="SAM" id="MobiDB-lite"/>
    </source>
</evidence>
<evidence type="ECO:0000256" key="3">
    <source>
        <dbReference type="ARBA" id="ARBA00022801"/>
    </source>
</evidence>
<feature type="region of interest" description="Disordered" evidence="4">
    <location>
        <begin position="298"/>
        <end position="321"/>
    </location>
</feature>
<dbReference type="Pfam" id="PF22936">
    <property type="entry name" value="Pol_BBD"/>
    <property type="match status" value="1"/>
</dbReference>
<organism evidence="6 7">
    <name type="scientific">Hevea brasiliensis</name>
    <name type="common">Para rubber tree</name>
    <name type="synonym">Siphonia brasiliensis</name>
    <dbReference type="NCBI Taxonomy" id="3981"/>
    <lineage>
        <taxon>Eukaryota</taxon>
        <taxon>Viridiplantae</taxon>
        <taxon>Streptophyta</taxon>
        <taxon>Embryophyta</taxon>
        <taxon>Tracheophyta</taxon>
        <taxon>Spermatophyta</taxon>
        <taxon>Magnoliopsida</taxon>
        <taxon>eudicotyledons</taxon>
        <taxon>Gunneridae</taxon>
        <taxon>Pentapetalae</taxon>
        <taxon>rosids</taxon>
        <taxon>fabids</taxon>
        <taxon>Malpighiales</taxon>
        <taxon>Euphorbiaceae</taxon>
        <taxon>Crotonoideae</taxon>
        <taxon>Micrandreae</taxon>
        <taxon>Hevea</taxon>
    </lineage>
</organism>
<dbReference type="Pfam" id="PF07727">
    <property type="entry name" value="RVT_2"/>
    <property type="match status" value="1"/>
</dbReference>
<dbReference type="Gene3D" id="3.30.420.10">
    <property type="entry name" value="Ribonuclease H-like superfamily/Ribonuclease H"/>
    <property type="match status" value="1"/>
</dbReference>
<dbReference type="AlphaFoldDB" id="A0A6A6L9E4"/>
<dbReference type="EMBL" id="JAAGAX010000012">
    <property type="protein sequence ID" value="KAF2297197.1"/>
    <property type="molecule type" value="Genomic_DNA"/>
</dbReference>
<dbReference type="PROSITE" id="PS50994">
    <property type="entry name" value="INTEGRASE"/>
    <property type="match status" value="1"/>
</dbReference>
<dbReference type="InterPro" id="IPR054722">
    <property type="entry name" value="PolX-like_BBD"/>
</dbReference>
<dbReference type="GO" id="GO:0046872">
    <property type="term" value="F:metal ion binding"/>
    <property type="evidence" value="ECO:0007669"/>
    <property type="project" value="UniProtKB-KW"/>
</dbReference>
<reference evidence="6 7" key="1">
    <citation type="journal article" date="2020" name="Mol. Plant">
        <title>The Chromosome-Based Rubber Tree Genome Provides New Insights into Spurge Genome Evolution and Rubber Biosynthesis.</title>
        <authorList>
            <person name="Liu J."/>
            <person name="Shi C."/>
            <person name="Shi C.C."/>
            <person name="Li W."/>
            <person name="Zhang Q.J."/>
            <person name="Zhang Y."/>
            <person name="Li K."/>
            <person name="Lu H.F."/>
            <person name="Shi C."/>
            <person name="Zhu S.T."/>
            <person name="Xiao Z.Y."/>
            <person name="Nan H."/>
            <person name="Yue Y."/>
            <person name="Zhu X.G."/>
            <person name="Wu Y."/>
            <person name="Hong X.N."/>
            <person name="Fan G.Y."/>
            <person name="Tong Y."/>
            <person name="Zhang D."/>
            <person name="Mao C.L."/>
            <person name="Liu Y.L."/>
            <person name="Hao S.J."/>
            <person name="Liu W.Q."/>
            <person name="Lv M.Q."/>
            <person name="Zhang H.B."/>
            <person name="Liu Y."/>
            <person name="Hu-Tang G.R."/>
            <person name="Wang J.P."/>
            <person name="Wang J.H."/>
            <person name="Sun Y.H."/>
            <person name="Ni S.B."/>
            <person name="Chen W.B."/>
            <person name="Zhang X.C."/>
            <person name="Jiao Y.N."/>
            <person name="Eichler E.E."/>
            <person name="Li G.H."/>
            <person name="Liu X."/>
            <person name="Gao L.Z."/>
        </authorList>
    </citation>
    <scope>NUCLEOTIDE SEQUENCE [LARGE SCALE GENOMIC DNA]</scope>
    <source>
        <strain evidence="7">cv. GT1</strain>
        <tissue evidence="6">Leaf</tissue>
    </source>
</reference>
<accession>A0A6A6L9E4</accession>
<proteinExistence type="predicted"/>